<comment type="caution">
    <text evidence="2">The sequence shown here is derived from an EMBL/GenBank/DDBJ whole genome shotgun (WGS) entry which is preliminary data.</text>
</comment>
<organism evidence="2 3">
    <name type="scientific">Zingiber officinale</name>
    <name type="common">Ginger</name>
    <name type="synonym">Amomum zingiber</name>
    <dbReference type="NCBI Taxonomy" id="94328"/>
    <lineage>
        <taxon>Eukaryota</taxon>
        <taxon>Viridiplantae</taxon>
        <taxon>Streptophyta</taxon>
        <taxon>Embryophyta</taxon>
        <taxon>Tracheophyta</taxon>
        <taxon>Spermatophyta</taxon>
        <taxon>Magnoliopsida</taxon>
        <taxon>Liliopsida</taxon>
        <taxon>Zingiberales</taxon>
        <taxon>Zingiberaceae</taxon>
        <taxon>Zingiber</taxon>
    </lineage>
</organism>
<keyword evidence="3" id="KW-1185">Reference proteome</keyword>
<feature type="compositionally biased region" description="Low complexity" evidence="1">
    <location>
        <begin position="26"/>
        <end position="45"/>
    </location>
</feature>
<feature type="region of interest" description="Disordered" evidence="1">
    <location>
        <begin position="1"/>
        <end position="70"/>
    </location>
</feature>
<accession>A0A8J5L065</accession>
<evidence type="ECO:0000313" key="2">
    <source>
        <dbReference type="EMBL" id="KAG6496436.1"/>
    </source>
</evidence>
<protein>
    <submittedName>
        <fullName evidence="2">Uncharacterized protein</fullName>
    </submittedName>
</protein>
<reference evidence="2 3" key="1">
    <citation type="submission" date="2020-08" db="EMBL/GenBank/DDBJ databases">
        <title>Plant Genome Project.</title>
        <authorList>
            <person name="Zhang R.-G."/>
        </authorList>
    </citation>
    <scope>NUCLEOTIDE SEQUENCE [LARGE SCALE GENOMIC DNA]</scope>
    <source>
        <tissue evidence="2">Rhizome</tissue>
    </source>
</reference>
<dbReference type="AlphaFoldDB" id="A0A8J5L065"/>
<evidence type="ECO:0000313" key="3">
    <source>
        <dbReference type="Proteomes" id="UP000734854"/>
    </source>
</evidence>
<sequence length="257" mass="28015">MKRSSECAVSPLLSKPSGKAPRRQRGSPAAAGRAKSAASKGNAGTKRGGIRISSKASEPEPQHSPSAPSFSVSEEMMAVAEWMDWQVELGDLWRSLYWVEEEKLSGWFPFVDEDFLCSDARGGEGSSGLSNVNAASLFAYWWTVLAASFQNQKLGKSACHVCVCFFRAATSSRSLMSCYFISVSDSLHPSLNIDVKKKFQLPAVPATVVLVICSDLWRLRTLVLMTNIFILLLPFPGNADLCDDGCCLCFVTIRIVS</sequence>
<gene>
    <name evidence="2" type="ORF">ZIOFF_044303</name>
</gene>
<dbReference type="EMBL" id="JACMSC010000012">
    <property type="protein sequence ID" value="KAG6496436.1"/>
    <property type="molecule type" value="Genomic_DNA"/>
</dbReference>
<proteinExistence type="predicted"/>
<name>A0A8J5L065_ZINOF</name>
<evidence type="ECO:0000256" key="1">
    <source>
        <dbReference type="SAM" id="MobiDB-lite"/>
    </source>
</evidence>
<dbReference type="Proteomes" id="UP000734854">
    <property type="component" value="Unassembled WGS sequence"/>
</dbReference>